<dbReference type="SUPFAM" id="SSF48726">
    <property type="entry name" value="Immunoglobulin"/>
    <property type="match status" value="1"/>
</dbReference>
<evidence type="ECO:0000259" key="2">
    <source>
        <dbReference type="PROSITE" id="PS50835"/>
    </source>
</evidence>
<keyword evidence="1" id="KW-0812">Transmembrane</keyword>
<dbReference type="InterPro" id="IPR003599">
    <property type="entry name" value="Ig_sub"/>
</dbReference>
<dbReference type="PROSITE" id="PS50835">
    <property type="entry name" value="IG_LIKE"/>
    <property type="match status" value="1"/>
</dbReference>
<dbReference type="InterPro" id="IPR003598">
    <property type="entry name" value="Ig_sub2"/>
</dbReference>
<evidence type="ECO:0000313" key="3">
    <source>
        <dbReference type="EMBL" id="CAG6779045.1"/>
    </source>
</evidence>
<keyword evidence="1" id="KW-0472">Membrane</keyword>
<dbReference type="SMART" id="SM00409">
    <property type="entry name" value="IG"/>
    <property type="match status" value="1"/>
</dbReference>
<organism evidence="3">
    <name type="scientific">Cacopsylla melanoneura</name>
    <dbReference type="NCBI Taxonomy" id="428564"/>
    <lineage>
        <taxon>Eukaryota</taxon>
        <taxon>Metazoa</taxon>
        <taxon>Ecdysozoa</taxon>
        <taxon>Arthropoda</taxon>
        <taxon>Hexapoda</taxon>
        <taxon>Insecta</taxon>
        <taxon>Pterygota</taxon>
        <taxon>Neoptera</taxon>
        <taxon>Paraneoptera</taxon>
        <taxon>Hemiptera</taxon>
        <taxon>Sternorrhyncha</taxon>
        <taxon>Psylloidea</taxon>
        <taxon>Psyllidae</taxon>
        <taxon>Psyllinae</taxon>
        <taxon>Cacopsylla</taxon>
    </lineage>
</organism>
<feature type="domain" description="Ig-like" evidence="2">
    <location>
        <begin position="71"/>
        <end position="163"/>
    </location>
</feature>
<dbReference type="AlphaFoldDB" id="A0A8D9B6K2"/>
<dbReference type="EMBL" id="HBUF01612511">
    <property type="protein sequence ID" value="CAG6779045.1"/>
    <property type="molecule type" value="Transcribed_RNA"/>
</dbReference>
<dbReference type="Pfam" id="PF13927">
    <property type="entry name" value="Ig_3"/>
    <property type="match status" value="1"/>
</dbReference>
<protein>
    <submittedName>
        <fullName evidence="3">Down syndrome cell adhesion molecule-like protein Dscam2</fullName>
    </submittedName>
</protein>
<feature type="transmembrane region" description="Helical" evidence="1">
    <location>
        <begin position="50"/>
        <end position="69"/>
    </location>
</feature>
<dbReference type="InterPro" id="IPR036179">
    <property type="entry name" value="Ig-like_dom_sf"/>
</dbReference>
<reference evidence="3" key="1">
    <citation type="submission" date="2021-05" db="EMBL/GenBank/DDBJ databases">
        <authorList>
            <person name="Alioto T."/>
            <person name="Alioto T."/>
            <person name="Gomez Garrido J."/>
        </authorList>
    </citation>
    <scope>NUCLEOTIDE SEQUENCE</scope>
</reference>
<name>A0A8D9B6K2_9HEMI</name>
<dbReference type="SMART" id="SM00408">
    <property type="entry name" value="IGc2"/>
    <property type="match status" value="1"/>
</dbReference>
<accession>A0A8D9B6K2</accession>
<sequence>MSCITVTKSSHLTSALTPALPPPHPATPHTIIPGKDYSGMLDCSPPFPRVWLFPFSISFTTLLISMFLVQPQIEPFAFNQQGMNGGGSLKILCTVSSGDPPFEMSWLKGAAPLVSSSSSRRSQRLDDTTLMLTFSQLSLDDAGNYTCLVSSPAGNTSHFSTLQVKGTGIMLYKSLIDVVS</sequence>
<dbReference type="InterPro" id="IPR007110">
    <property type="entry name" value="Ig-like_dom"/>
</dbReference>
<evidence type="ECO:0000256" key="1">
    <source>
        <dbReference type="SAM" id="Phobius"/>
    </source>
</evidence>
<proteinExistence type="predicted"/>
<dbReference type="Gene3D" id="2.60.40.10">
    <property type="entry name" value="Immunoglobulins"/>
    <property type="match status" value="1"/>
</dbReference>
<dbReference type="InterPro" id="IPR013783">
    <property type="entry name" value="Ig-like_fold"/>
</dbReference>
<dbReference type="FunFam" id="2.60.40.10:FF:000333">
    <property type="entry name" value="Down syndrome cell adhesion molecule"/>
    <property type="match status" value="1"/>
</dbReference>
<keyword evidence="1" id="KW-1133">Transmembrane helix</keyword>